<dbReference type="FunFam" id="2.40.30.10:FF:000017">
    <property type="entry name" value="Eukaryotic peptide chain release factor GTP-binding subunit"/>
    <property type="match status" value="1"/>
</dbReference>
<keyword evidence="6" id="KW-0597">Phosphoprotein</keyword>
<keyword evidence="9" id="KW-0648">Protein biosynthesis</keyword>
<dbReference type="Pfam" id="PF22594">
    <property type="entry name" value="GTP-eEF1A_C"/>
    <property type="match status" value="1"/>
</dbReference>
<evidence type="ECO:0000256" key="6">
    <source>
        <dbReference type="ARBA" id="ARBA00022553"/>
    </source>
</evidence>
<dbReference type="GO" id="GO:0018444">
    <property type="term" value="C:translation release factor complex"/>
    <property type="evidence" value="ECO:0007669"/>
    <property type="project" value="UniProtKB-ARBA"/>
</dbReference>
<feature type="region of interest" description="Disordered" evidence="15">
    <location>
        <begin position="84"/>
        <end position="266"/>
    </location>
</feature>
<dbReference type="AlphaFoldDB" id="A0A6A6ZWY2"/>
<feature type="compositionally biased region" description="Low complexity" evidence="15">
    <location>
        <begin position="111"/>
        <end position="123"/>
    </location>
</feature>
<dbReference type="CDD" id="cd04089">
    <property type="entry name" value="eRF3_II"/>
    <property type="match status" value="1"/>
</dbReference>
<dbReference type="OrthoDB" id="342024at2759"/>
<evidence type="ECO:0000256" key="1">
    <source>
        <dbReference type="ARBA" id="ARBA00004496"/>
    </source>
</evidence>
<keyword evidence="7" id="KW-0677">Repeat</keyword>
<dbReference type="GO" id="GO:0000288">
    <property type="term" value="P:nuclear-transcribed mRNA catabolic process, deadenylation-dependent decay"/>
    <property type="evidence" value="ECO:0007669"/>
    <property type="project" value="InterPro"/>
</dbReference>
<name>A0A6A6ZWY2_9PLEO</name>
<dbReference type="InterPro" id="IPR009000">
    <property type="entry name" value="Transl_B-barrel_sf"/>
</dbReference>
<evidence type="ECO:0000313" key="17">
    <source>
        <dbReference type="EMBL" id="KAF2825218.1"/>
    </source>
</evidence>
<evidence type="ECO:0000313" key="18">
    <source>
        <dbReference type="Proteomes" id="UP000799424"/>
    </source>
</evidence>
<feature type="compositionally biased region" description="Polar residues" evidence="15">
    <location>
        <begin position="231"/>
        <end position="251"/>
    </location>
</feature>
<evidence type="ECO:0000256" key="7">
    <source>
        <dbReference type="ARBA" id="ARBA00022737"/>
    </source>
</evidence>
<sequence length="719" mass="77660">MADNWEEEEERLAHQAQGMNLNNPAAGNFTPGAPSFTPGAQSFVPGQGYGGGAGGFNQGYGQYQQQYGQYNQAYGQQQYGYQQGYPQYGQQQPPQQGYPNYGQQGYGNQYGGYQQPGQPAQQQRAPVKIAKRGEADQTGAEGAPAPAEAKKEAPKAKVLSIGGDSAPKAKVLSIGGDTTTPKVEKSGGAKVLSLGTPAAAPSAAKDNADKAAPEAGSKVAAAKAIEKTGEPTKSTSGASGRTSPTPSSGRDSPSRADKAPAKAVTVDVEKELEDIDEATLAEMYGKEHVNIIFLGHVDAGKSTLGGSILITTGMVDERTLEKYKREAKDAGRETWYISWALDLNKEERAQGKTIEVGRGFFETEKRRYSILDAPGHKTYVPNMIGGASQADVGVLVISARKGEYETGFEKGGQTREHAMLAKTQGVNKIVIVVNKMDDPTVEWSEERYKECTTKVVQFLKGVGYNPKTDISMMPVSAQTFTGIKERVPKSLAPWYDGPSLLEYLDGMQALERKLNAPFMMPIAAKYKDMGTMVEGKIESGIIKKENKYLMMPHRQMISISALYGEQEEEIPAATCGDQVRIRLRGVEEEDILPGYVLCSPKRPVHCVSTFEAQVVLLDLKSIMTAGFNCVLHVHSAQEEVTISALLHKLEKGTGRKSKKAPGFATRGMSIIARLEITGTAGSICVERFEDYPQLGRFTLRDQGQTIAIGKITKLITDGN</sequence>
<evidence type="ECO:0000256" key="2">
    <source>
        <dbReference type="ARBA" id="ARBA00007249"/>
    </source>
</evidence>
<keyword evidence="8" id="KW-0547">Nucleotide-binding</keyword>
<dbReference type="GO" id="GO:0003747">
    <property type="term" value="F:translation release factor activity"/>
    <property type="evidence" value="ECO:0007669"/>
    <property type="project" value="InterPro"/>
</dbReference>
<feature type="domain" description="Tr-type G" evidence="16">
    <location>
        <begin position="286"/>
        <end position="513"/>
    </location>
</feature>
<feature type="compositionally biased region" description="Gly residues" evidence="15">
    <location>
        <begin position="47"/>
        <end position="58"/>
    </location>
</feature>
<dbReference type="CDD" id="cd03704">
    <property type="entry name" value="eRF3_C_III"/>
    <property type="match status" value="1"/>
</dbReference>
<organism evidence="17 18">
    <name type="scientific">Ophiobolus disseminans</name>
    <dbReference type="NCBI Taxonomy" id="1469910"/>
    <lineage>
        <taxon>Eukaryota</taxon>
        <taxon>Fungi</taxon>
        <taxon>Dikarya</taxon>
        <taxon>Ascomycota</taxon>
        <taxon>Pezizomycotina</taxon>
        <taxon>Dothideomycetes</taxon>
        <taxon>Pleosporomycetidae</taxon>
        <taxon>Pleosporales</taxon>
        <taxon>Pleosporineae</taxon>
        <taxon>Phaeosphaeriaceae</taxon>
        <taxon>Ophiobolus</taxon>
    </lineage>
</organism>
<feature type="region of interest" description="Disordered" evidence="15">
    <location>
        <begin position="1"/>
        <end position="61"/>
    </location>
</feature>
<dbReference type="PRINTS" id="PR01343">
    <property type="entry name" value="YEASTERF"/>
</dbReference>
<accession>A0A6A6ZWY2</accession>
<dbReference type="PRINTS" id="PR00315">
    <property type="entry name" value="ELONGATNFCT"/>
</dbReference>
<comment type="similarity">
    <text evidence="2">Belongs to the TRAFAC class translation factor GTPase superfamily. Classic translation factor GTPase family. EF-Tu/EF-1A subfamily.</text>
</comment>
<gene>
    <name evidence="17" type="ORF">CC86DRAFT_370965</name>
</gene>
<proteinExistence type="inferred from homology"/>
<dbReference type="PROSITE" id="PS51722">
    <property type="entry name" value="G_TR_2"/>
    <property type="match status" value="1"/>
</dbReference>
<evidence type="ECO:0000259" key="16">
    <source>
        <dbReference type="PROSITE" id="PS51722"/>
    </source>
</evidence>
<evidence type="ECO:0000256" key="9">
    <source>
        <dbReference type="ARBA" id="ARBA00022917"/>
    </source>
</evidence>
<dbReference type="InterPro" id="IPR003285">
    <property type="entry name" value="Sup35"/>
</dbReference>
<keyword evidence="10" id="KW-0342">GTP-binding</keyword>
<dbReference type="Gene3D" id="2.40.30.10">
    <property type="entry name" value="Translation factors"/>
    <property type="match status" value="2"/>
</dbReference>
<dbReference type="GO" id="GO:0003924">
    <property type="term" value="F:GTPase activity"/>
    <property type="evidence" value="ECO:0007669"/>
    <property type="project" value="InterPro"/>
</dbReference>
<dbReference type="CDD" id="cd01883">
    <property type="entry name" value="EF1_alpha"/>
    <property type="match status" value="1"/>
</dbReference>
<dbReference type="FunFam" id="3.40.50.300:FF:000503">
    <property type="entry name" value="Peptide chain release factor subunit 3"/>
    <property type="match status" value="1"/>
</dbReference>
<dbReference type="SUPFAM" id="SSF50465">
    <property type="entry name" value="EF-Tu/eEF-1alpha/eIF2-gamma C-terminal domain"/>
    <property type="match status" value="1"/>
</dbReference>
<dbReference type="PANTHER" id="PTHR23115">
    <property type="entry name" value="TRANSLATION FACTOR"/>
    <property type="match status" value="1"/>
</dbReference>
<keyword evidence="18" id="KW-1185">Reference proteome</keyword>
<evidence type="ECO:0000256" key="4">
    <source>
        <dbReference type="ARBA" id="ARBA00015765"/>
    </source>
</evidence>
<dbReference type="Proteomes" id="UP000799424">
    <property type="component" value="Unassembled WGS sequence"/>
</dbReference>
<dbReference type="InterPro" id="IPR009001">
    <property type="entry name" value="Transl_elong_EF1A/Init_IF2_C"/>
</dbReference>
<evidence type="ECO:0000256" key="13">
    <source>
        <dbReference type="ARBA" id="ARBA00030845"/>
    </source>
</evidence>
<dbReference type="GO" id="GO:0005525">
    <property type="term" value="F:GTP binding"/>
    <property type="evidence" value="ECO:0007669"/>
    <property type="project" value="UniProtKB-KW"/>
</dbReference>
<evidence type="ECO:0000256" key="11">
    <source>
        <dbReference type="ARBA" id="ARBA00029585"/>
    </source>
</evidence>
<feature type="compositionally biased region" description="Low complexity" evidence="15">
    <location>
        <begin position="84"/>
        <end position="103"/>
    </location>
</feature>
<dbReference type="FunFam" id="2.40.30.10:FF:000061">
    <property type="entry name" value="Translation release factor eRF3, putative"/>
    <property type="match status" value="1"/>
</dbReference>
<evidence type="ECO:0000256" key="3">
    <source>
        <dbReference type="ARBA" id="ARBA00013870"/>
    </source>
</evidence>
<dbReference type="Pfam" id="PF00009">
    <property type="entry name" value="GTP_EFTU"/>
    <property type="match status" value="1"/>
</dbReference>
<dbReference type="InterPro" id="IPR027417">
    <property type="entry name" value="P-loop_NTPase"/>
</dbReference>
<evidence type="ECO:0000256" key="12">
    <source>
        <dbReference type="ARBA" id="ARBA00030210"/>
    </source>
</evidence>
<protein>
    <recommendedName>
        <fullName evidence="3">Elongation factor 1-alpha</fullName>
    </recommendedName>
    <alternativeName>
        <fullName evidence="14">ERF-3</fullName>
    </alternativeName>
    <alternativeName>
        <fullName evidence="13">ERF2</fullName>
    </alternativeName>
    <alternativeName>
        <fullName evidence="4">Eukaryotic peptide chain release factor GTP-binding subunit</fullName>
    </alternativeName>
    <alternativeName>
        <fullName evidence="11">Polypeptide release factor 3</fullName>
    </alternativeName>
    <alternativeName>
        <fullName evidence="12">Translation release factor 3</fullName>
    </alternativeName>
</protein>
<evidence type="ECO:0000256" key="14">
    <source>
        <dbReference type="ARBA" id="ARBA00031881"/>
    </source>
</evidence>
<reference evidence="17" key="1">
    <citation type="journal article" date="2020" name="Stud. Mycol.">
        <title>101 Dothideomycetes genomes: a test case for predicting lifestyles and emergence of pathogens.</title>
        <authorList>
            <person name="Haridas S."/>
            <person name="Albert R."/>
            <person name="Binder M."/>
            <person name="Bloem J."/>
            <person name="Labutti K."/>
            <person name="Salamov A."/>
            <person name="Andreopoulos B."/>
            <person name="Baker S."/>
            <person name="Barry K."/>
            <person name="Bills G."/>
            <person name="Bluhm B."/>
            <person name="Cannon C."/>
            <person name="Castanera R."/>
            <person name="Culley D."/>
            <person name="Daum C."/>
            <person name="Ezra D."/>
            <person name="Gonzalez J."/>
            <person name="Henrissat B."/>
            <person name="Kuo A."/>
            <person name="Liang C."/>
            <person name="Lipzen A."/>
            <person name="Lutzoni F."/>
            <person name="Magnuson J."/>
            <person name="Mondo S."/>
            <person name="Nolan M."/>
            <person name="Ohm R."/>
            <person name="Pangilinan J."/>
            <person name="Park H.-J."/>
            <person name="Ramirez L."/>
            <person name="Alfaro M."/>
            <person name="Sun H."/>
            <person name="Tritt A."/>
            <person name="Yoshinaga Y."/>
            <person name="Zwiers L.-H."/>
            <person name="Turgeon B."/>
            <person name="Goodwin S."/>
            <person name="Spatafora J."/>
            <person name="Crous P."/>
            <person name="Grigoriev I."/>
        </authorList>
    </citation>
    <scope>NUCLEOTIDE SEQUENCE</scope>
    <source>
        <strain evidence="17">CBS 113818</strain>
    </source>
</reference>
<dbReference type="Gene3D" id="3.40.50.300">
    <property type="entry name" value="P-loop containing nucleotide triphosphate hydrolases"/>
    <property type="match status" value="1"/>
</dbReference>
<dbReference type="SUPFAM" id="SSF50447">
    <property type="entry name" value="Translation proteins"/>
    <property type="match status" value="1"/>
</dbReference>
<dbReference type="InterPro" id="IPR000795">
    <property type="entry name" value="T_Tr_GTP-bd_dom"/>
</dbReference>
<evidence type="ECO:0000256" key="8">
    <source>
        <dbReference type="ARBA" id="ARBA00022741"/>
    </source>
</evidence>
<feature type="compositionally biased region" description="Acidic residues" evidence="15">
    <location>
        <begin position="1"/>
        <end position="10"/>
    </location>
</feature>
<dbReference type="InterPro" id="IPR050100">
    <property type="entry name" value="TRAFAC_GTPase_members"/>
</dbReference>
<dbReference type="InterPro" id="IPR054696">
    <property type="entry name" value="GTP-eEF1A_C"/>
</dbReference>
<evidence type="ECO:0000256" key="5">
    <source>
        <dbReference type="ARBA" id="ARBA00022490"/>
    </source>
</evidence>
<dbReference type="EMBL" id="MU006228">
    <property type="protein sequence ID" value="KAF2825218.1"/>
    <property type="molecule type" value="Genomic_DNA"/>
</dbReference>
<dbReference type="SUPFAM" id="SSF52540">
    <property type="entry name" value="P-loop containing nucleoside triphosphate hydrolases"/>
    <property type="match status" value="1"/>
</dbReference>
<comment type="subcellular location">
    <subcellularLocation>
        <location evidence="1">Cytoplasm</location>
    </subcellularLocation>
</comment>
<keyword evidence="5" id="KW-0963">Cytoplasm</keyword>
<evidence type="ECO:0000256" key="10">
    <source>
        <dbReference type="ARBA" id="ARBA00023134"/>
    </source>
</evidence>
<evidence type="ECO:0000256" key="15">
    <source>
        <dbReference type="SAM" id="MobiDB-lite"/>
    </source>
</evidence>